<evidence type="ECO:0000313" key="10">
    <source>
        <dbReference type="Proteomes" id="UP000476281"/>
    </source>
</evidence>
<dbReference type="InterPro" id="IPR011701">
    <property type="entry name" value="MFS"/>
</dbReference>
<comment type="similarity">
    <text evidence="6">Belongs to the major facilitator superfamily. Phthalate permease family.</text>
</comment>
<dbReference type="PROSITE" id="PS50850">
    <property type="entry name" value="MFS"/>
    <property type="match status" value="1"/>
</dbReference>
<dbReference type="Pfam" id="PF07690">
    <property type="entry name" value="MFS_1"/>
    <property type="match status" value="1"/>
</dbReference>
<evidence type="ECO:0000256" key="1">
    <source>
        <dbReference type="ARBA" id="ARBA00004141"/>
    </source>
</evidence>
<feature type="transmembrane region" description="Helical" evidence="7">
    <location>
        <begin position="7"/>
        <end position="34"/>
    </location>
</feature>
<feature type="transmembrane region" description="Helical" evidence="7">
    <location>
        <begin position="79"/>
        <end position="106"/>
    </location>
</feature>
<dbReference type="InterPro" id="IPR036259">
    <property type="entry name" value="MFS_trans_sf"/>
</dbReference>
<evidence type="ECO:0000256" key="5">
    <source>
        <dbReference type="ARBA" id="ARBA00023136"/>
    </source>
</evidence>
<name>A0A6L3XX52_9ENTR</name>
<sequence>MYTGRRYFILVLLFIASMINYIDRAALSILAPYITTDLNVNKAELGLIFSSFAIGYAVFCFVGGWLADKYGPRRIFAGAMGLWSLFAGLTCAAFNFTSLFIIRVIFGAAEGPMGSVTNKTTVKRFPAREHARA</sequence>
<evidence type="ECO:0000256" key="2">
    <source>
        <dbReference type="ARBA" id="ARBA00022475"/>
    </source>
</evidence>
<dbReference type="SUPFAM" id="SSF103473">
    <property type="entry name" value="MFS general substrate transporter"/>
    <property type="match status" value="1"/>
</dbReference>
<protein>
    <submittedName>
        <fullName evidence="9">MFS transporter</fullName>
    </submittedName>
</protein>
<dbReference type="Proteomes" id="UP000476281">
    <property type="component" value="Unassembled WGS sequence"/>
</dbReference>
<evidence type="ECO:0000313" key="9">
    <source>
        <dbReference type="EMBL" id="KAB2522426.1"/>
    </source>
</evidence>
<keyword evidence="3 7" id="KW-0812">Transmembrane</keyword>
<evidence type="ECO:0000259" key="8">
    <source>
        <dbReference type="PROSITE" id="PS50850"/>
    </source>
</evidence>
<evidence type="ECO:0000256" key="4">
    <source>
        <dbReference type="ARBA" id="ARBA00022989"/>
    </source>
</evidence>
<dbReference type="InterPro" id="IPR050382">
    <property type="entry name" value="MFS_Na/Anion_cotransporter"/>
</dbReference>
<keyword evidence="4 7" id="KW-1133">Transmembrane helix</keyword>
<organism evidence="9 10">
    <name type="scientific">Enterobacter hormaechei</name>
    <dbReference type="NCBI Taxonomy" id="158836"/>
    <lineage>
        <taxon>Bacteria</taxon>
        <taxon>Pseudomonadati</taxon>
        <taxon>Pseudomonadota</taxon>
        <taxon>Gammaproteobacteria</taxon>
        <taxon>Enterobacterales</taxon>
        <taxon>Enterobacteriaceae</taxon>
        <taxon>Enterobacter</taxon>
        <taxon>Enterobacter cloacae complex</taxon>
    </lineage>
</organism>
<accession>A0A6L3XX52</accession>
<dbReference type="Gene3D" id="1.20.1250.20">
    <property type="entry name" value="MFS general substrate transporter like domains"/>
    <property type="match status" value="1"/>
</dbReference>
<dbReference type="InterPro" id="IPR020846">
    <property type="entry name" value="MFS_dom"/>
</dbReference>
<evidence type="ECO:0000256" key="6">
    <source>
        <dbReference type="ARBA" id="ARBA00038514"/>
    </source>
</evidence>
<evidence type="ECO:0000256" key="7">
    <source>
        <dbReference type="SAM" id="Phobius"/>
    </source>
</evidence>
<reference evidence="9 10" key="1">
    <citation type="submission" date="2019-09" db="EMBL/GenBank/DDBJ databases">
        <title>Reversal of blaTEM antimicrobial resistance by CRISPR-Cas9 in clinical E. coli and other Enterobacteriaceae strains.</title>
        <authorList>
            <person name="Tagliaferri T."/>
            <person name="Guimaraes N."/>
            <person name="Pereira M."/>
            <person name="Felicori L."/>
            <person name="Horz H.-P."/>
            <person name="Santos S."/>
            <person name="Mendes T."/>
        </authorList>
    </citation>
    <scope>NUCLEOTIDE SEQUENCE [LARGE SCALE GENOMIC DNA]</scope>
    <source>
        <strain evidence="9 10">E2_blaTEM_MG</strain>
    </source>
</reference>
<dbReference type="GO" id="GO:0022857">
    <property type="term" value="F:transmembrane transporter activity"/>
    <property type="evidence" value="ECO:0007669"/>
    <property type="project" value="InterPro"/>
</dbReference>
<evidence type="ECO:0000256" key="3">
    <source>
        <dbReference type="ARBA" id="ARBA00022692"/>
    </source>
</evidence>
<dbReference type="EMBL" id="WBSZ01000280">
    <property type="protein sequence ID" value="KAB2522426.1"/>
    <property type="molecule type" value="Genomic_DNA"/>
</dbReference>
<comment type="subcellular location">
    <subcellularLocation>
        <location evidence="1">Membrane</location>
        <topology evidence="1">Multi-pass membrane protein</topology>
    </subcellularLocation>
</comment>
<feature type="transmembrane region" description="Helical" evidence="7">
    <location>
        <begin position="46"/>
        <end position="67"/>
    </location>
</feature>
<dbReference type="PANTHER" id="PTHR11662:SF399">
    <property type="entry name" value="FI19708P1-RELATED"/>
    <property type="match status" value="1"/>
</dbReference>
<feature type="domain" description="Major facilitator superfamily (MFS) profile" evidence="8">
    <location>
        <begin position="9"/>
        <end position="133"/>
    </location>
</feature>
<dbReference type="GO" id="GO:0016020">
    <property type="term" value="C:membrane"/>
    <property type="evidence" value="ECO:0007669"/>
    <property type="project" value="UniProtKB-SubCell"/>
</dbReference>
<gene>
    <name evidence="9" type="ORF">F9C29_10720</name>
</gene>
<dbReference type="PANTHER" id="PTHR11662">
    <property type="entry name" value="SOLUTE CARRIER FAMILY 17"/>
    <property type="match status" value="1"/>
</dbReference>
<comment type="caution">
    <text evidence="9">The sequence shown here is derived from an EMBL/GenBank/DDBJ whole genome shotgun (WGS) entry which is preliminary data.</text>
</comment>
<keyword evidence="2" id="KW-1003">Cell membrane</keyword>
<proteinExistence type="inferred from homology"/>
<keyword evidence="5 7" id="KW-0472">Membrane</keyword>
<feature type="non-terminal residue" evidence="9">
    <location>
        <position position="133"/>
    </location>
</feature>
<dbReference type="AlphaFoldDB" id="A0A6L3XX52"/>